<dbReference type="PROSITE" id="PS50144">
    <property type="entry name" value="MATH"/>
    <property type="match status" value="2"/>
</dbReference>
<organism evidence="2 3">
    <name type="scientific">Caenorhabditis nigoni</name>
    <dbReference type="NCBI Taxonomy" id="1611254"/>
    <lineage>
        <taxon>Eukaryota</taxon>
        <taxon>Metazoa</taxon>
        <taxon>Ecdysozoa</taxon>
        <taxon>Nematoda</taxon>
        <taxon>Chromadorea</taxon>
        <taxon>Rhabditida</taxon>
        <taxon>Rhabditina</taxon>
        <taxon>Rhabditomorpha</taxon>
        <taxon>Rhabditoidea</taxon>
        <taxon>Rhabditidae</taxon>
        <taxon>Peloderinae</taxon>
        <taxon>Caenorhabditis</taxon>
    </lineage>
</organism>
<feature type="domain" description="MATH" evidence="1">
    <location>
        <begin position="66"/>
        <end position="199"/>
    </location>
</feature>
<keyword evidence="3" id="KW-1185">Reference proteome</keyword>
<dbReference type="PANTHER" id="PTHR46162">
    <property type="entry name" value="TRAF-LIKE FAMILY PROTEIN"/>
    <property type="match status" value="1"/>
</dbReference>
<dbReference type="SUPFAM" id="SSF49599">
    <property type="entry name" value="TRAF domain-like"/>
    <property type="match status" value="2"/>
</dbReference>
<comment type="caution">
    <text evidence="2">The sequence shown here is derived from an EMBL/GenBank/DDBJ whole genome shotgun (WGS) entry which is preliminary data.</text>
</comment>
<dbReference type="InterPro" id="IPR002083">
    <property type="entry name" value="MATH/TRAF_dom"/>
</dbReference>
<sequence>MSGIEDNYLLNALAISRISEILTHTESNPTVPPSDEYRVMEEDVGPVSNPPVPQSDEYATDVNTIKLSHRWTINNFGSVLRLSSPEDKMTGKVLISPEFPDVSWQINLYPAGKRTENAGNVSLFLKMSSNLPDQETRVKAEYRFFFLNDNEEQKFSNVNVGDFHVKPMGAHSWGLRNIPTPKVQNALRKDGSLAIQLEIEIIPDVSKMERPVHEAPIDNKISPTMRQLLSNPGFYPSPPIPAVDPTLEPKNDFPEDMEGIEEDVATVPPSNEHVTDVNTIKLSHRWTVINFDTVLRFGSPGDKITGDALIIPGFPDVCWQLVLYPGGKREENAGHVSLFLKMSARTPEKEARVKAGYQFMFLNDNEEKVFTNINVGEFHAQAPKGGHSWGLRNIPRATVERALRNDGSLVVQLEIEIVPNVFKTKPKVHEAPIDNLVSSTMQLSKSFSTLSLAPIPAVEPTPESMDDLPEDMEMIIVEEDVAPKIDDEFDAELIN</sequence>
<dbReference type="EMBL" id="PDUG01000001">
    <property type="protein sequence ID" value="PIC54864.1"/>
    <property type="molecule type" value="Genomic_DNA"/>
</dbReference>
<dbReference type="Gene3D" id="2.60.210.10">
    <property type="entry name" value="Apoptosis, Tumor Necrosis Factor Receptor Associated Protein 2, Chain A"/>
    <property type="match status" value="2"/>
</dbReference>
<evidence type="ECO:0000313" key="2">
    <source>
        <dbReference type="EMBL" id="PIC54864.1"/>
    </source>
</evidence>
<evidence type="ECO:0000259" key="1">
    <source>
        <dbReference type="PROSITE" id="PS50144"/>
    </source>
</evidence>
<name>A0A2G5VSV7_9PELO</name>
<dbReference type="AlphaFoldDB" id="A0A2G5VSV7"/>
<evidence type="ECO:0000313" key="3">
    <source>
        <dbReference type="Proteomes" id="UP000230233"/>
    </source>
</evidence>
<dbReference type="InterPro" id="IPR008974">
    <property type="entry name" value="TRAF-like"/>
</dbReference>
<gene>
    <name evidence="2" type="primary">Cnig_chr_I.g3942</name>
    <name evidence="2" type="ORF">B9Z55_003942</name>
</gene>
<dbReference type="STRING" id="1611254.A0A2G5VSV7"/>
<dbReference type="OrthoDB" id="10414392at2759"/>
<proteinExistence type="predicted"/>
<accession>A0A2G5VSV7</accession>
<dbReference type="Pfam" id="PF22486">
    <property type="entry name" value="MATH_2"/>
    <property type="match status" value="2"/>
</dbReference>
<dbReference type="CDD" id="cd00121">
    <property type="entry name" value="MATH"/>
    <property type="match status" value="2"/>
</dbReference>
<dbReference type="PANTHER" id="PTHR46162:SF2">
    <property type="entry name" value="ANKYRIN REPEAT-CONTAINING PROTEIN-RELATED"/>
    <property type="match status" value="1"/>
</dbReference>
<protein>
    <recommendedName>
        <fullName evidence="1">MATH domain-containing protein</fullName>
    </recommendedName>
</protein>
<feature type="domain" description="MATH" evidence="1">
    <location>
        <begin position="281"/>
        <end position="415"/>
    </location>
</feature>
<reference evidence="3" key="1">
    <citation type="submission" date="2017-10" db="EMBL/GenBank/DDBJ databases">
        <title>Rapid genome shrinkage in a self-fertile nematode reveals novel sperm competition proteins.</title>
        <authorList>
            <person name="Yin D."/>
            <person name="Schwarz E.M."/>
            <person name="Thomas C.G."/>
            <person name="Felde R.L."/>
            <person name="Korf I.F."/>
            <person name="Cutter A.D."/>
            <person name="Schartner C.M."/>
            <person name="Ralston E.J."/>
            <person name="Meyer B.J."/>
            <person name="Haag E.S."/>
        </authorList>
    </citation>
    <scope>NUCLEOTIDE SEQUENCE [LARGE SCALE GENOMIC DNA]</scope>
    <source>
        <strain evidence="3">JU1422</strain>
    </source>
</reference>
<dbReference type="Proteomes" id="UP000230233">
    <property type="component" value="Chromosome I"/>
</dbReference>